<evidence type="ECO:0000313" key="2">
    <source>
        <dbReference type="EMBL" id="PKW12978.1"/>
    </source>
</evidence>
<dbReference type="PANTHER" id="PTHR47472">
    <property type="entry name" value="PROPIONYL-COA CARBOXYLASE"/>
    <property type="match status" value="1"/>
</dbReference>
<comment type="caution">
    <text evidence="2">The sequence shown here is derived from an EMBL/GenBank/DDBJ whole genome shotgun (WGS) entry which is preliminary data.</text>
</comment>
<reference evidence="2" key="1">
    <citation type="submission" date="2017-12" db="EMBL/GenBank/DDBJ databases">
        <title>Sequencing the genomes of 1000 Actinobacteria strains.</title>
        <authorList>
            <person name="Klenk H.-P."/>
        </authorList>
    </citation>
    <scope>NUCLEOTIDE SEQUENCE [LARGE SCALE GENOMIC DNA]</scope>
    <source>
        <strain evidence="2">DSM 44228</strain>
    </source>
</reference>
<dbReference type="OrthoDB" id="21390at2"/>
<evidence type="ECO:0000259" key="1">
    <source>
        <dbReference type="Pfam" id="PF23544"/>
    </source>
</evidence>
<proteinExistence type="predicted"/>
<evidence type="ECO:0000313" key="3">
    <source>
        <dbReference type="Proteomes" id="UP000233786"/>
    </source>
</evidence>
<dbReference type="RefSeq" id="WP_010312459.1">
    <property type="nucleotide sequence ID" value="NZ_CP061007.1"/>
</dbReference>
<sequence length="123" mass="13886">MRGTGRGYFAEPATVLLHDIAHCRAGDKGDTSTLSLFPYRDEDFDLLLREVTAERVRVHLADHVRGKVLRYELRNLCALQFTCRQALDGGVTTSLALDTHGKALSSRLLSWTSRDRIDSDLRR</sequence>
<dbReference type="AlphaFoldDB" id="A0A2N3XQN3"/>
<dbReference type="PANTHER" id="PTHR47472:SF1">
    <property type="entry name" value="DUF1446-DOMAIN-CONTAINING PROTEIN"/>
    <property type="match status" value="1"/>
</dbReference>
<organism evidence="2 3">
    <name type="scientific">Saccharopolyspora spinosa</name>
    <dbReference type="NCBI Taxonomy" id="60894"/>
    <lineage>
        <taxon>Bacteria</taxon>
        <taxon>Bacillati</taxon>
        <taxon>Actinomycetota</taxon>
        <taxon>Actinomycetes</taxon>
        <taxon>Pseudonocardiales</taxon>
        <taxon>Pseudonocardiaceae</taxon>
        <taxon>Saccharopolyspora</taxon>
    </lineage>
</organism>
<dbReference type="EMBL" id="PJNB01000001">
    <property type="protein sequence ID" value="PKW12978.1"/>
    <property type="molecule type" value="Genomic_DNA"/>
</dbReference>
<accession>A0A2N3XQN3</accession>
<gene>
    <name evidence="2" type="ORF">A8926_0477</name>
</gene>
<keyword evidence="3" id="KW-1185">Reference proteome</keyword>
<dbReference type="InterPro" id="IPR056362">
    <property type="entry name" value="AtuA-like_ferredoxin_dom"/>
</dbReference>
<feature type="domain" description="AtuA-like ferredoxin-fold" evidence="1">
    <location>
        <begin position="16"/>
        <end position="111"/>
    </location>
</feature>
<dbReference type="STRING" id="994479.GCA_000194155_06034"/>
<name>A0A2N3XQN3_SACSN</name>
<dbReference type="Proteomes" id="UP000233786">
    <property type="component" value="Unassembled WGS sequence"/>
</dbReference>
<dbReference type="Pfam" id="PF23544">
    <property type="entry name" value="AtuA_ferredoxin"/>
    <property type="match status" value="1"/>
</dbReference>
<protein>
    <recommendedName>
        <fullName evidence="1">AtuA-like ferredoxin-fold domain-containing protein</fullName>
    </recommendedName>
</protein>